<gene>
    <name evidence="2" type="ORF">JOC86_002917</name>
</gene>
<keyword evidence="3" id="KW-1185">Reference proteome</keyword>
<dbReference type="EMBL" id="JAFBDZ010000003">
    <property type="protein sequence ID" value="MBM7586365.1"/>
    <property type="molecule type" value="Genomic_DNA"/>
</dbReference>
<evidence type="ECO:0000313" key="3">
    <source>
        <dbReference type="Proteomes" id="UP001646157"/>
    </source>
</evidence>
<dbReference type="Proteomes" id="UP001646157">
    <property type="component" value="Unassembled WGS sequence"/>
</dbReference>
<comment type="caution">
    <text evidence="2">The sequence shown here is derived from an EMBL/GenBank/DDBJ whole genome shotgun (WGS) entry which is preliminary data.</text>
</comment>
<feature type="transmembrane region" description="Helical" evidence="1">
    <location>
        <begin position="77"/>
        <end position="98"/>
    </location>
</feature>
<reference evidence="2 3" key="1">
    <citation type="submission" date="2021-01" db="EMBL/GenBank/DDBJ databases">
        <title>Genomic Encyclopedia of Type Strains, Phase IV (KMG-IV): sequencing the most valuable type-strain genomes for metagenomic binning, comparative biology and taxonomic classification.</title>
        <authorList>
            <person name="Goeker M."/>
        </authorList>
    </citation>
    <scope>NUCLEOTIDE SEQUENCE [LARGE SCALE GENOMIC DNA]</scope>
    <source>
        <strain evidence="2 3">DSM 24834</strain>
    </source>
</reference>
<evidence type="ECO:0000256" key="1">
    <source>
        <dbReference type="SAM" id="Phobius"/>
    </source>
</evidence>
<sequence>MADVFNQELIVAIITAFAIYLILRGIAIFFGKAGKGYLESKKLQSEKLFLQLIGGYYILSGVLTAFIPTLNWKTEDIYFSIGIYALVSVAFWVGLELFSKRQSSVQEN</sequence>
<organism evidence="2 3">
    <name type="scientific">Rossellomorea pakistanensis</name>
    <dbReference type="NCBI Taxonomy" id="992288"/>
    <lineage>
        <taxon>Bacteria</taxon>
        <taxon>Bacillati</taxon>
        <taxon>Bacillota</taxon>
        <taxon>Bacilli</taxon>
        <taxon>Bacillales</taxon>
        <taxon>Bacillaceae</taxon>
        <taxon>Rossellomorea</taxon>
    </lineage>
</organism>
<evidence type="ECO:0008006" key="4">
    <source>
        <dbReference type="Google" id="ProtNLM"/>
    </source>
</evidence>
<protein>
    <recommendedName>
        <fullName evidence="4">DUF3784 domain-containing protein</fullName>
    </recommendedName>
</protein>
<dbReference type="RefSeq" id="WP_205173597.1">
    <property type="nucleotide sequence ID" value="NZ_JAFBDZ010000003.1"/>
</dbReference>
<evidence type="ECO:0000313" key="2">
    <source>
        <dbReference type="EMBL" id="MBM7586365.1"/>
    </source>
</evidence>
<keyword evidence="1" id="KW-1133">Transmembrane helix</keyword>
<accession>A0ABS2NES9</accession>
<feature type="transmembrane region" description="Helical" evidence="1">
    <location>
        <begin position="12"/>
        <end position="31"/>
    </location>
</feature>
<name>A0ABS2NES9_9BACI</name>
<proteinExistence type="predicted"/>
<feature type="transmembrane region" description="Helical" evidence="1">
    <location>
        <begin position="52"/>
        <end position="71"/>
    </location>
</feature>
<keyword evidence="1" id="KW-0812">Transmembrane</keyword>
<keyword evidence="1" id="KW-0472">Membrane</keyword>